<evidence type="ECO:0000256" key="9">
    <source>
        <dbReference type="ARBA" id="ARBA00023125"/>
    </source>
</evidence>
<reference evidence="15 16" key="1">
    <citation type="submission" date="2018-11" db="EMBL/GenBank/DDBJ databases">
        <title>Genomic profiling of Staphylococcus species from a Poultry farm system in KwaZulu-Natal, South Africa.</title>
        <authorList>
            <person name="Amoako D.G."/>
            <person name="Somboro A.M."/>
            <person name="Abia A.L.K."/>
            <person name="Bester L.A."/>
            <person name="Essack S.Y."/>
        </authorList>
    </citation>
    <scope>NUCLEOTIDE SEQUENCE [LARGE SCALE GENOMIC DNA]</scope>
    <source>
        <strain evidence="15 16">SA11</strain>
    </source>
</reference>
<dbReference type="Gene3D" id="1.10.8.280">
    <property type="entry name" value="ABC transporter ATPase domain-like"/>
    <property type="match status" value="1"/>
</dbReference>
<comment type="similarity">
    <text evidence="11">Belongs to the ABC transporter superfamily. UvrA family.</text>
</comment>
<dbReference type="CDD" id="cd03270">
    <property type="entry name" value="ABC_UvrA_I"/>
    <property type="match status" value="1"/>
</dbReference>
<evidence type="ECO:0000313" key="15">
    <source>
        <dbReference type="EMBL" id="RZI01561.1"/>
    </source>
</evidence>
<keyword evidence="5" id="KW-0227">DNA damage</keyword>
<evidence type="ECO:0000256" key="1">
    <source>
        <dbReference type="ARBA" id="ARBA00004496"/>
    </source>
</evidence>
<dbReference type="Gene3D" id="3.40.50.300">
    <property type="entry name" value="P-loop containing nucleotide triphosphate hydrolases"/>
    <property type="match status" value="2"/>
</dbReference>
<dbReference type="InterPro" id="IPR027417">
    <property type="entry name" value="P-loop_NTPase"/>
</dbReference>
<dbReference type="PROSITE" id="PS00211">
    <property type="entry name" value="ABC_TRANSPORTER_1"/>
    <property type="match status" value="1"/>
</dbReference>
<dbReference type="GO" id="GO:0003677">
    <property type="term" value="F:DNA binding"/>
    <property type="evidence" value="ECO:0007669"/>
    <property type="project" value="UniProtKB-KW"/>
</dbReference>
<keyword evidence="8" id="KW-0267">Excision nuclease</keyword>
<dbReference type="GO" id="GO:0005524">
    <property type="term" value="F:ATP binding"/>
    <property type="evidence" value="ECO:0007669"/>
    <property type="project" value="UniProtKB-KW"/>
</dbReference>
<evidence type="ECO:0000256" key="5">
    <source>
        <dbReference type="ARBA" id="ARBA00022763"/>
    </source>
</evidence>
<evidence type="ECO:0000256" key="6">
    <source>
        <dbReference type="ARBA" id="ARBA00022769"/>
    </source>
</evidence>
<keyword evidence="9" id="KW-0238">DNA-binding</keyword>
<name>A0A4Q7CP96_9STAP</name>
<dbReference type="SUPFAM" id="SSF52540">
    <property type="entry name" value="P-loop containing nucleoside triphosphate hydrolases"/>
    <property type="match status" value="2"/>
</dbReference>
<dbReference type="EMBL" id="RQTE01000155">
    <property type="protein sequence ID" value="RZI01561.1"/>
    <property type="molecule type" value="Genomic_DNA"/>
</dbReference>
<feature type="domain" description="ABC transporter" evidence="14">
    <location>
        <begin position="2"/>
        <end position="443"/>
    </location>
</feature>
<dbReference type="AlphaFoldDB" id="A0A4Q7CP96"/>
<keyword evidence="7" id="KW-0067">ATP-binding</keyword>
<comment type="caution">
    <text evidence="15">The sequence shown here is derived from an EMBL/GenBank/DDBJ whole genome shotgun (WGS) entry which is preliminary data.</text>
</comment>
<dbReference type="Pfam" id="PF00005">
    <property type="entry name" value="ABC_tran"/>
    <property type="match status" value="1"/>
</dbReference>
<dbReference type="GO" id="GO:0005737">
    <property type="term" value="C:cytoplasm"/>
    <property type="evidence" value="ECO:0007669"/>
    <property type="project" value="UniProtKB-SubCell"/>
</dbReference>
<dbReference type="RefSeq" id="WP_130135560.1">
    <property type="nucleotide sequence ID" value="NZ_RQTE01000155.1"/>
</dbReference>
<organism evidence="15 16">
    <name type="scientific">Staphylococcus condimenti</name>
    <dbReference type="NCBI Taxonomy" id="70255"/>
    <lineage>
        <taxon>Bacteria</taxon>
        <taxon>Bacillati</taxon>
        <taxon>Bacillota</taxon>
        <taxon>Bacilli</taxon>
        <taxon>Bacillales</taxon>
        <taxon>Staphylococcaceae</taxon>
        <taxon>Staphylococcus</taxon>
    </lineage>
</organism>
<dbReference type="SMART" id="SM00382">
    <property type="entry name" value="AAA"/>
    <property type="match status" value="2"/>
</dbReference>
<dbReference type="GO" id="GO:0016887">
    <property type="term" value="F:ATP hydrolysis activity"/>
    <property type="evidence" value="ECO:0007669"/>
    <property type="project" value="InterPro"/>
</dbReference>
<dbReference type="PANTHER" id="PTHR43152">
    <property type="entry name" value="UVRABC SYSTEM PROTEIN A"/>
    <property type="match status" value="1"/>
</dbReference>
<dbReference type="PANTHER" id="PTHR43152:SF3">
    <property type="entry name" value="UVRABC SYSTEM PROTEIN A"/>
    <property type="match status" value="1"/>
</dbReference>
<evidence type="ECO:0000256" key="2">
    <source>
        <dbReference type="ARBA" id="ARBA00022490"/>
    </source>
</evidence>
<evidence type="ECO:0000256" key="8">
    <source>
        <dbReference type="ARBA" id="ARBA00022881"/>
    </source>
</evidence>
<keyword evidence="4" id="KW-0547">Nucleotide-binding</keyword>
<gene>
    <name evidence="15" type="ORF">EIG99_08380</name>
</gene>
<dbReference type="Gene3D" id="1.20.1580.10">
    <property type="entry name" value="ABC transporter ATPase like domain"/>
    <property type="match status" value="2"/>
</dbReference>
<evidence type="ECO:0000256" key="4">
    <source>
        <dbReference type="ARBA" id="ARBA00022741"/>
    </source>
</evidence>
<evidence type="ECO:0000259" key="14">
    <source>
        <dbReference type="PROSITE" id="PS50893"/>
    </source>
</evidence>
<accession>A0A4Q7CP96</accession>
<dbReference type="InterPro" id="IPR017871">
    <property type="entry name" value="ABC_transporter-like_CS"/>
</dbReference>
<keyword evidence="6" id="KW-0228">DNA excision</keyword>
<keyword evidence="2" id="KW-0963">Cytoplasm</keyword>
<evidence type="ECO:0000256" key="7">
    <source>
        <dbReference type="ARBA" id="ARBA00022840"/>
    </source>
</evidence>
<dbReference type="InterPro" id="IPR003593">
    <property type="entry name" value="AAA+_ATPase"/>
</dbReference>
<dbReference type="InterPro" id="IPR003439">
    <property type="entry name" value="ABC_transporter-like_ATP-bd"/>
</dbReference>
<comment type="subcellular location">
    <subcellularLocation>
        <location evidence="1">Cytoplasm</location>
    </subcellularLocation>
</comment>
<evidence type="ECO:0000256" key="12">
    <source>
        <dbReference type="ARBA" id="ARBA00039316"/>
    </source>
</evidence>
<feature type="domain" description="ABC transporter" evidence="14">
    <location>
        <begin position="452"/>
        <end position="752"/>
    </location>
</feature>
<evidence type="ECO:0000256" key="11">
    <source>
        <dbReference type="ARBA" id="ARBA00038000"/>
    </source>
</evidence>
<evidence type="ECO:0000313" key="16">
    <source>
        <dbReference type="Proteomes" id="UP000293854"/>
    </source>
</evidence>
<evidence type="ECO:0000256" key="3">
    <source>
        <dbReference type="ARBA" id="ARBA00022737"/>
    </source>
</evidence>
<sequence length="757" mass="84769">MVKTDTIRVHGARQNNLKDVSLDIPKHEITVFTGRSGSGKSSLVFSTLAAESERLLNETYSTYIQNQLTQYEKPDVDLIENLPVAMIINQKRLGGNSRSTVGTISDIYASVRLLWSRIGTPFVGYSDIFSFNNPKGMCETCSGLGYVEDIDLNELLDYDKSLNEDAIKFPSFRPDSWRGKRYLYSGLFDNDKKLKDYTEEEMNTFLYTEPTKLKNPPSNWPRTAKFEGLIHRFRRSFLLNDNFEKNKFRSDIDRVVTSKVCPTCHGKRLNQKVLSCKINGLDIADFTNLPIDEAIAFLDQIDSTKAKYIIEPLLQQLKSLSYIGLNYLSLSRETPTLSGGESQRIKLIRHLNSPLSDLVYIIDEPSVGLHPEDIQRINEIIISLKEKGNTVLVVEHDPDVIKIADHVVDLGPFAGKNGGEITFEGTYEALLSSDTSTGKALRCKHHLKKHPIQNEDKIHLSHISRNNIQDVSVELPKNAMTVVTGVAGSGKSSLISAGFEHQDNVTFINQKPVHASSRSNLLTYLNIFDDVRSFFSKETGMKKSMFIYNSEGACPQCHGKGVLKTELAFMPDFTQICDVCNGTRYRPEVLEAKVDGYSIADILSLTVDEAIAFFNSNPKIAEPLQALKATGLDYMTLGQSLDTLSGGEIQRVKLSRYLTESASVENQIFIFDEPTTGLHEDDIPILLDSFNHLIAQNNTVILIEHNLTMMTEADWIIDIGPYAGSKGGKLLFEGLPNKLLEVDQSVTAQHLRRYLAD</sequence>
<dbReference type="Proteomes" id="UP000293854">
    <property type="component" value="Unassembled WGS sequence"/>
</dbReference>
<keyword evidence="10" id="KW-0234">DNA repair</keyword>
<dbReference type="GO" id="GO:0004518">
    <property type="term" value="F:nuclease activity"/>
    <property type="evidence" value="ECO:0007669"/>
    <property type="project" value="UniProtKB-KW"/>
</dbReference>
<dbReference type="GO" id="GO:0006281">
    <property type="term" value="P:DNA repair"/>
    <property type="evidence" value="ECO:0007669"/>
    <property type="project" value="UniProtKB-KW"/>
</dbReference>
<evidence type="ECO:0000256" key="13">
    <source>
        <dbReference type="ARBA" id="ARBA00042156"/>
    </source>
</evidence>
<keyword evidence="3" id="KW-0677">Repeat</keyword>
<proteinExistence type="inferred from homology"/>
<dbReference type="PROSITE" id="PS50893">
    <property type="entry name" value="ABC_TRANSPORTER_2"/>
    <property type="match status" value="2"/>
</dbReference>
<protein>
    <recommendedName>
        <fullName evidence="12">UvrABC system protein A</fullName>
    </recommendedName>
    <alternativeName>
        <fullName evidence="13">Excinuclease ABC subunit A</fullName>
    </alternativeName>
</protein>
<evidence type="ECO:0000256" key="10">
    <source>
        <dbReference type="ARBA" id="ARBA00023204"/>
    </source>
</evidence>